<dbReference type="RefSeq" id="WP_207297836.1">
    <property type="nucleotide sequence ID" value="NZ_CP071448.1"/>
</dbReference>
<organism evidence="1 2">
    <name type="scientific">Flavobacterium endoglycinae</name>
    <dbReference type="NCBI Taxonomy" id="2816357"/>
    <lineage>
        <taxon>Bacteria</taxon>
        <taxon>Pseudomonadati</taxon>
        <taxon>Bacteroidota</taxon>
        <taxon>Flavobacteriia</taxon>
        <taxon>Flavobacteriales</taxon>
        <taxon>Flavobacteriaceae</taxon>
        <taxon>Flavobacterium</taxon>
    </lineage>
</organism>
<gene>
    <name evidence="1" type="ORF">J0383_07725</name>
</gene>
<evidence type="ECO:0008006" key="3">
    <source>
        <dbReference type="Google" id="ProtNLM"/>
    </source>
</evidence>
<evidence type="ECO:0000313" key="1">
    <source>
        <dbReference type="EMBL" id="QSW90687.1"/>
    </source>
</evidence>
<reference evidence="1 2" key="1">
    <citation type="submission" date="2021-03" db="EMBL/GenBank/DDBJ databases">
        <title>Flavobacterium kribbensis sp. nov, an endophytic bacteria, isolated from soybean.</title>
        <authorList>
            <person name="Lee J."/>
            <person name="Seo J."/>
        </authorList>
    </citation>
    <scope>NUCLEOTIDE SEQUENCE [LARGE SCALE GENOMIC DNA]</scope>
    <source>
        <strain evidence="1 2">BB8</strain>
    </source>
</reference>
<name>A0ABX7QI39_9FLAO</name>
<accession>A0ABX7QI39</accession>
<protein>
    <recommendedName>
        <fullName evidence="3">Lipoprotein</fullName>
    </recommendedName>
</protein>
<dbReference type="EMBL" id="CP071448">
    <property type="protein sequence ID" value="QSW90687.1"/>
    <property type="molecule type" value="Genomic_DNA"/>
</dbReference>
<sequence length="66" mass="6993">MKLNHYITLIILTISAIACEDGTDGTNGQEGKKSLVNLDIEAKGANCSTGGLKITSIIEKLKCTQI</sequence>
<proteinExistence type="predicted"/>
<dbReference type="Proteomes" id="UP000663440">
    <property type="component" value="Chromosome"/>
</dbReference>
<keyword evidence="2" id="KW-1185">Reference proteome</keyword>
<evidence type="ECO:0000313" key="2">
    <source>
        <dbReference type="Proteomes" id="UP000663440"/>
    </source>
</evidence>
<dbReference type="PROSITE" id="PS51257">
    <property type="entry name" value="PROKAR_LIPOPROTEIN"/>
    <property type="match status" value="1"/>
</dbReference>